<comment type="caution">
    <text evidence="2">The sequence shown here is derived from an EMBL/GenBank/DDBJ whole genome shotgun (WGS) entry which is preliminary data.</text>
</comment>
<evidence type="ECO:0000313" key="3">
    <source>
        <dbReference type="Proteomes" id="UP001370758"/>
    </source>
</evidence>
<dbReference type="AlphaFoldDB" id="A0AAV9W4Y0"/>
<keyword evidence="3" id="KW-1185">Reference proteome</keyword>
<organism evidence="2 3">
    <name type="scientific">Arthrobotrys musiformis</name>
    <dbReference type="NCBI Taxonomy" id="47236"/>
    <lineage>
        <taxon>Eukaryota</taxon>
        <taxon>Fungi</taxon>
        <taxon>Dikarya</taxon>
        <taxon>Ascomycota</taxon>
        <taxon>Pezizomycotina</taxon>
        <taxon>Orbiliomycetes</taxon>
        <taxon>Orbiliales</taxon>
        <taxon>Orbiliaceae</taxon>
        <taxon>Arthrobotrys</taxon>
    </lineage>
</organism>
<evidence type="ECO:0000256" key="1">
    <source>
        <dbReference type="SAM" id="MobiDB-lite"/>
    </source>
</evidence>
<dbReference type="Proteomes" id="UP001370758">
    <property type="component" value="Unassembled WGS sequence"/>
</dbReference>
<feature type="compositionally biased region" description="Low complexity" evidence="1">
    <location>
        <begin position="1"/>
        <end position="20"/>
    </location>
</feature>
<name>A0AAV9W4Y0_9PEZI</name>
<gene>
    <name evidence="2" type="ORF">TWF481_009824</name>
</gene>
<sequence>MASPPLSNSSSRRNSYDSYGGSSGGPSLEDREAVLSLNLKDDYFLPHSLYDINTNPKNYQRTISDASDVQEDREKRINEAIEHYKEKYKMKYRTRYKWKYRELLKHMETRGEVGAQSMDTNPDADSAGCKVYCQGAKIKGPPKDKYRDFDFKFSGWADIFMILFWVSVTLAILDEHSNRIAGLWTALTSIMGRSLVLRSSRSLN</sequence>
<accession>A0AAV9W4Y0</accession>
<feature type="region of interest" description="Disordered" evidence="1">
    <location>
        <begin position="1"/>
        <end position="29"/>
    </location>
</feature>
<dbReference type="EMBL" id="JAVHJL010000006">
    <property type="protein sequence ID" value="KAK6502005.1"/>
    <property type="molecule type" value="Genomic_DNA"/>
</dbReference>
<reference evidence="2 3" key="1">
    <citation type="submission" date="2023-08" db="EMBL/GenBank/DDBJ databases">
        <authorList>
            <person name="Palmer J.M."/>
        </authorList>
    </citation>
    <scope>NUCLEOTIDE SEQUENCE [LARGE SCALE GENOMIC DNA]</scope>
    <source>
        <strain evidence="2 3">TWF481</strain>
    </source>
</reference>
<proteinExistence type="predicted"/>
<evidence type="ECO:0000313" key="2">
    <source>
        <dbReference type="EMBL" id="KAK6502005.1"/>
    </source>
</evidence>
<protein>
    <submittedName>
        <fullName evidence="2">Uncharacterized protein</fullName>
    </submittedName>
</protein>